<dbReference type="Proteomes" id="UP000320338">
    <property type="component" value="Unassembled WGS sequence"/>
</dbReference>
<gene>
    <name evidence="1" type="ORF">PHY01_09290</name>
</gene>
<proteinExistence type="predicted"/>
<dbReference type="RefSeq" id="WP_141277249.1">
    <property type="nucleotide sequence ID" value="NZ_BAAARZ010000021.1"/>
</dbReference>
<organism evidence="1 2">
    <name type="scientific">Pseudonocardia hydrocarbonoxydans</name>
    <dbReference type="NCBI Taxonomy" id="76726"/>
    <lineage>
        <taxon>Bacteria</taxon>
        <taxon>Bacillati</taxon>
        <taxon>Actinomycetota</taxon>
        <taxon>Actinomycetes</taxon>
        <taxon>Pseudonocardiales</taxon>
        <taxon>Pseudonocardiaceae</taxon>
        <taxon>Pseudonocardia</taxon>
    </lineage>
</organism>
<comment type="caution">
    <text evidence="1">The sequence shown here is derived from an EMBL/GenBank/DDBJ whole genome shotgun (WGS) entry which is preliminary data.</text>
</comment>
<keyword evidence="2" id="KW-1185">Reference proteome</keyword>
<name>A0A4Y3WMU5_9PSEU</name>
<accession>A0A4Y3WMU5</accession>
<evidence type="ECO:0000313" key="1">
    <source>
        <dbReference type="EMBL" id="GEC18646.1"/>
    </source>
</evidence>
<sequence>MPERVDAVGEALRAWHRAGRTDRAVLVLRGVRTVVARHVVAGLLRMCRIGGLAQPVVRVDVTLPVLDVATGTVVRVVGLQAGRAGTVLEVDAVPRSLGAPLVVHGSRAAAAPPVDVMLSHRGRLVGARVAGGPLRAGVELAARGWTPGGRPVFVRGYPPARSA</sequence>
<dbReference type="EMBL" id="BJNG01000006">
    <property type="protein sequence ID" value="GEC18646.1"/>
    <property type="molecule type" value="Genomic_DNA"/>
</dbReference>
<reference evidence="1 2" key="1">
    <citation type="submission" date="2019-06" db="EMBL/GenBank/DDBJ databases">
        <title>Whole genome shotgun sequence of Pseudonocardia hydrocarbonoxydans NBRC 14498.</title>
        <authorList>
            <person name="Hosoyama A."/>
            <person name="Uohara A."/>
            <person name="Ohji S."/>
            <person name="Ichikawa N."/>
        </authorList>
    </citation>
    <scope>NUCLEOTIDE SEQUENCE [LARGE SCALE GENOMIC DNA]</scope>
    <source>
        <strain evidence="1 2">NBRC 14498</strain>
    </source>
</reference>
<evidence type="ECO:0000313" key="2">
    <source>
        <dbReference type="Proteomes" id="UP000320338"/>
    </source>
</evidence>
<protein>
    <submittedName>
        <fullName evidence="1">Uncharacterized protein</fullName>
    </submittedName>
</protein>
<dbReference type="AlphaFoldDB" id="A0A4Y3WMU5"/>